<keyword evidence="3" id="KW-1185">Reference proteome</keyword>
<proteinExistence type="predicted"/>
<dbReference type="Proteomes" id="UP001236652">
    <property type="component" value="Chromosome"/>
</dbReference>
<feature type="transmembrane region" description="Helical" evidence="1">
    <location>
        <begin position="39"/>
        <end position="61"/>
    </location>
</feature>
<evidence type="ECO:0000313" key="3">
    <source>
        <dbReference type="Proteomes" id="UP001236652"/>
    </source>
</evidence>
<sequence>MVGAYIYMKNRLLLVVVLFFVLGSAAVSSMDSIGYTSKSIFYGVAMTVLIVIGLVSLYHYFIKSRH</sequence>
<protein>
    <submittedName>
        <fullName evidence="2">Uncharacterized protein</fullName>
    </submittedName>
</protein>
<keyword evidence="1" id="KW-1133">Transmembrane helix</keyword>
<evidence type="ECO:0000313" key="2">
    <source>
        <dbReference type="EMBL" id="WIF99478.1"/>
    </source>
</evidence>
<gene>
    <name evidence="2" type="ORF">QNI29_07425</name>
</gene>
<dbReference type="RefSeq" id="WP_284526939.1">
    <property type="nucleotide sequence ID" value="NZ_CP126446.1"/>
</dbReference>
<name>A0ABY8V202_9BACI</name>
<accession>A0ABY8V202</accession>
<keyword evidence="1" id="KW-0472">Membrane</keyword>
<organism evidence="2 3">
    <name type="scientific">Pontibacillus chungwhensis</name>
    <dbReference type="NCBI Taxonomy" id="265426"/>
    <lineage>
        <taxon>Bacteria</taxon>
        <taxon>Bacillati</taxon>
        <taxon>Bacillota</taxon>
        <taxon>Bacilli</taxon>
        <taxon>Bacillales</taxon>
        <taxon>Bacillaceae</taxon>
        <taxon>Pontibacillus</taxon>
    </lineage>
</organism>
<evidence type="ECO:0000256" key="1">
    <source>
        <dbReference type="SAM" id="Phobius"/>
    </source>
</evidence>
<keyword evidence="1" id="KW-0812">Transmembrane</keyword>
<dbReference type="EMBL" id="CP126446">
    <property type="protein sequence ID" value="WIF99478.1"/>
    <property type="molecule type" value="Genomic_DNA"/>
</dbReference>
<reference evidence="2 3" key="1">
    <citation type="submission" date="2023-05" db="EMBL/GenBank/DDBJ databases">
        <title>Comparative genomics reveals the evidence of polycyclic aromatic hydrocarbons degradation in moderately halophilic genus Pontibacillus.</title>
        <authorList>
            <person name="Yang H."/>
            <person name="Qian Z."/>
        </authorList>
    </citation>
    <scope>NUCLEOTIDE SEQUENCE [LARGE SCALE GENOMIC DNA]</scope>
    <source>
        <strain evidence="3">HN14</strain>
    </source>
</reference>